<reference evidence="2" key="1">
    <citation type="journal article" date="2019" name="J. Bacteriol.">
        <title>A Mutagenic Screen Identifies a TonB-Dependent Receptor Required for the Lanthanide Metal Switch in the Type I Methanotroph 'Methylotuvimicrobium buryatense' 5GB1C.</title>
        <authorList>
            <person name="Groom J.D."/>
            <person name="Ford S.M."/>
            <person name="Pesesky M.W."/>
            <person name="Lidstrom M.E."/>
        </authorList>
    </citation>
    <scope>NUCLEOTIDE SEQUENCE [LARGE SCALE GENOMIC DNA]</scope>
    <source>
        <strain evidence="2">5GB1C</strain>
    </source>
</reference>
<dbReference type="KEGG" id="mbur:EQU24_15680"/>
<keyword evidence="2" id="KW-1185">Reference proteome</keyword>
<dbReference type="InterPro" id="IPR038081">
    <property type="entry name" value="CalX-like_sf"/>
</dbReference>
<sequence length="1470" mass="157887">MSKKFASITYQLRSGSYSIDNLRFRPGDKLIYSSGIAVAIENNAPNDGFINVVSIFNRIESWVRLKVPRYKDGPVTDIASFNEVFGPGSLTFDPAITQAQAKGKTVTLQGNAGPGIDSVAIFAEGAETTLGFASVTNGIWFFTIPELEVGTHTFFARGVFPDGELGEDSLAKEVTVLEPIPLTFTPSHSEIFELPGTLNTVTYTISGRAGTTLQLALSPDSEASEDDVSITGLSDDNQLTLGVNGTATFSVTALQDNETEISELLRFLVSDVDDPSNNVTADVTIRDFLPLTLTPSLTEIFEQPEAPNTVLYTITGLPGTRVQLAITEDSIADANDILSTNLPDNNQLVLNNQGLATFSVTARQDDLPELAELLRVSVFDLDNPTNNTSADVTIFDVTPLSISTDRSTIFEQPGLPDTVVYTITGTPGLTVRLAIAPDSVADAADILSTHLPDNNLLTLNDSGTATFSVTARQDDTPEFDELLRVSVTEIDNPTSVVFADVTIRDLTQLTITPDQLRIYEQPGAPNTVTYTITGSPGAAVQLAIAPDSVADTDDILTTNLPDNNLLTLSDDGIATFSVTARQDDITELDELLRISVTDIDNPINTAIAEVTISDTTPLSITPDRTEIYEQPGTPNTVTYTISGAPGATVQWAIAEDSVADGDDILSTNDNQLVLNAQGLATFSVTARQDDIPELSELLRVSVFDIDHPTNSASTDVTIVDVTPLSISTDRSKIFEQPGLPDTVTYTISGAPGATVQFAIAEDSVADADDILSTSLPDNNQLVLNAQGLATFSVTARQDDLTEPSELLRVVVFDLDHPENSASVDITISDFTPLTLTPDRSRIYEQPGAPNTVIYTIAGTPGATVRLAIAEGSTADADDILSTHLPDNNLLTLNDDGIATFSVTARQDYIAEIDELLRVSVTDIDNPNDTATAEVTISDITPLSITRNRTQIYEQPGTPNTVTYRITGTPGTEVQLEIPSNSVAKADDISSAHLPNNNRLTLDANGVATFSVTAVQDDLFEGNELFRVLVRDVEHPNNTASVSITIRDYMELTITPDRTEIHELPGSPNTVTYTVTGLPGSDISISRYGEASSADGQDFELSAVTVGTLIDDSEAPDTFIIQLNANGEARFVISAVQDFISEDPETLVLRASELNNPNNVALSATLVIQDTDPFRLTVNNDNLTGTDNNNEFDGSLFFSDLYDGLATLNTGDIVDGGLGDDTLYADLLAGAVAPTLINIEEIILWGVEEGAIFDIRNSTGIVSISTDDDGYFVTVTAADSTAFNDITLYGAMNLDLTGDYSPVSDAHLQIWGDLWVNSLSKQVIDLSNQSDNLYIEFRYSSADELTLPISGESEDFYGVVLSYTNATYSAPISITNFTVDRDLIIFDQTQGLSFFAALPGGDLTEYFIADYFDSEIPELADPTDIYLIYDLDSGRLYYDADEGGDGLPVEILQLIGEPVLSAADLWSWPIP</sequence>
<proteinExistence type="predicted"/>
<gene>
    <name evidence="1" type="ORF">EQU24_15680</name>
</gene>
<evidence type="ECO:0000313" key="2">
    <source>
        <dbReference type="Proteomes" id="UP000305881"/>
    </source>
</evidence>
<protein>
    <submittedName>
        <fullName evidence="1">Uncharacterized protein</fullName>
    </submittedName>
</protein>
<organism evidence="1 2">
    <name type="scientific">Methylotuvimicrobium buryatense</name>
    <name type="common">Methylomicrobium buryatense</name>
    <dbReference type="NCBI Taxonomy" id="95641"/>
    <lineage>
        <taxon>Bacteria</taxon>
        <taxon>Pseudomonadati</taxon>
        <taxon>Pseudomonadota</taxon>
        <taxon>Gammaproteobacteria</taxon>
        <taxon>Methylococcales</taxon>
        <taxon>Methylococcaceae</taxon>
        <taxon>Methylotuvimicrobium</taxon>
    </lineage>
</organism>
<evidence type="ECO:0000313" key="1">
    <source>
        <dbReference type="EMBL" id="QCW83521.1"/>
    </source>
</evidence>
<dbReference type="RefSeq" id="WP_017842686.1">
    <property type="nucleotide sequence ID" value="NZ_CP035467.1"/>
</dbReference>
<dbReference type="SUPFAM" id="SSF141072">
    <property type="entry name" value="CalX-like"/>
    <property type="match status" value="1"/>
</dbReference>
<dbReference type="EMBL" id="CP035467">
    <property type="protein sequence ID" value="QCW83521.1"/>
    <property type="molecule type" value="Genomic_DNA"/>
</dbReference>
<accession>A0A4P9USZ5</accession>
<dbReference type="OrthoDB" id="5904383at2"/>
<name>A0A4P9USZ5_METBY</name>
<dbReference type="Proteomes" id="UP000305881">
    <property type="component" value="Chromosome"/>
</dbReference>